<keyword evidence="3" id="KW-0731">Sigma factor</keyword>
<proteinExistence type="inferred from homology"/>
<keyword evidence="4" id="KW-0804">Transcription</keyword>
<dbReference type="SUPFAM" id="SSF88659">
    <property type="entry name" value="Sigma3 and sigma4 domains of RNA polymerase sigma factors"/>
    <property type="match status" value="1"/>
</dbReference>
<dbReference type="CDD" id="cd06171">
    <property type="entry name" value="Sigma70_r4"/>
    <property type="match status" value="1"/>
</dbReference>
<reference evidence="10" key="1">
    <citation type="submission" date="2016-04" db="EMBL/GenBank/DDBJ databases">
        <authorList>
            <person name="Osei Sekyere J."/>
            <person name="Sivertsen A."/>
            <person name="Pedersen A.T."/>
            <person name="Sundsfjord A."/>
        </authorList>
    </citation>
    <scope>NUCLEOTIDE SEQUENCE [LARGE SCALE GENOMIC DNA]</scope>
    <source>
        <strain evidence="10">945174350</strain>
    </source>
</reference>
<evidence type="ECO:0000313" key="8">
    <source>
        <dbReference type="EMBL" id="OCO84274.1"/>
    </source>
</evidence>
<dbReference type="InterPro" id="IPR013249">
    <property type="entry name" value="RNA_pol_sigma70_r4_t2"/>
</dbReference>
<reference evidence="12" key="5">
    <citation type="submission" date="2018-06" db="EMBL/GenBank/DDBJ databases">
        <title>Serratia marcescens genome sequencing and assembly.</title>
        <authorList>
            <person name="Martins R.C."/>
            <person name="Perdigao-Neto L.V."/>
            <person name="Costa S.F."/>
            <person name="Levin A.S.S."/>
        </authorList>
    </citation>
    <scope>NUCLEOTIDE SEQUENCE [LARGE SCALE GENOMIC DNA]</scope>
    <source>
        <strain evidence="12">1283</strain>
    </source>
</reference>
<evidence type="ECO:0000313" key="9">
    <source>
        <dbReference type="EMBL" id="PYA54534.1"/>
    </source>
</evidence>
<reference evidence="7 11" key="3">
    <citation type="submission" date="2018-05" db="EMBL/GenBank/DDBJ databases">
        <title>Klebsiella quasipneumonaiae provides a window into carbapenemase gene transfer, plasmid rearrangements and nosocomial acquisition from the hospital environment.</title>
        <authorList>
            <person name="Mathers A.J."/>
            <person name="Vegesana K."/>
            <person name="Stoesser N."/>
            <person name="Crook D."/>
            <person name="Vaughan A."/>
            <person name="Barry K."/>
            <person name="Parikh H."/>
            <person name="Sebra R."/>
            <person name="Kotay S."/>
            <person name="Walker A.S."/>
            <person name="Sheppard A.E."/>
        </authorList>
    </citation>
    <scope>NUCLEOTIDE SEQUENCE [LARGE SCALE GENOMIC DNA]</scope>
    <source>
        <strain evidence="7 11">CAV1761</strain>
    </source>
</reference>
<dbReference type="Pfam" id="PF04542">
    <property type="entry name" value="Sigma70_r2"/>
    <property type="match status" value="1"/>
</dbReference>
<reference evidence="8" key="2">
    <citation type="journal article" date="2017" name="PLoS ONE">
        <title>Genomic and phenotypic characterisation of fluoroquinolone resistance mechanisms in Enterobacteriaceae in Durban, South Africa.</title>
        <authorList>
            <person name="Osei Sekyere J."/>
            <person name="Amoako D.G."/>
        </authorList>
    </citation>
    <scope>NUCLEOTIDE SEQUENCE</scope>
    <source>
        <strain evidence="8">945174350</strain>
    </source>
</reference>
<evidence type="ECO:0000313" key="10">
    <source>
        <dbReference type="Proteomes" id="UP000050489"/>
    </source>
</evidence>
<evidence type="ECO:0000313" key="7">
    <source>
        <dbReference type="EMBL" id="AWL70991.1"/>
    </source>
</evidence>
<dbReference type="InterPro" id="IPR007627">
    <property type="entry name" value="RNA_pol_sigma70_r2"/>
</dbReference>
<accession>A0A0G3SUY5</accession>
<evidence type="ECO:0000256" key="3">
    <source>
        <dbReference type="ARBA" id="ARBA00023082"/>
    </source>
</evidence>
<dbReference type="Gene3D" id="1.10.10.10">
    <property type="entry name" value="Winged helix-like DNA-binding domain superfamily/Winged helix DNA-binding domain"/>
    <property type="match status" value="1"/>
</dbReference>
<dbReference type="SUPFAM" id="SSF88946">
    <property type="entry name" value="Sigma2 domain of RNA polymerase sigma factors"/>
    <property type="match status" value="1"/>
</dbReference>
<evidence type="ECO:0000256" key="1">
    <source>
        <dbReference type="ARBA" id="ARBA00010641"/>
    </source>
</evidence>
<protein>
    <submittedName>
        <fullName evidence="8">RNA polymerase subunit sigma</fullName>
    </submittedName>
</protein>
<evidence type="ECO:0000313" key="11">
    <source>
        <dbReference type="Proteomes" id="UP000245399"/>
    </source>
</evidence>
<dbReference type="GO" id="GO:0003677">
    <property type="term" value="F:DNA binding"/>
    <property type="evidence" value="ECO:0007669"/>
    <property type="project" value="InterPro"/>
</dbReference>
<dbReference type="EMBL" id="LJEX02000099">
    <property type="protein sequence ID" value="OCO84274.1"/>
    <property type="molecule type" value="Genomic_DNA"/>
</dbReference>
<dbReference type="Pfam" id="PF08281">
    <property type="entry name" value="Sigma70_r4_2"/>
    <property type="match status" value="1"/>
</dbReference>
<keyword evidence="12" id="KW-1185">Reference proteome</keyword>
<keyword evidence="2" id="KW-0805">Transcription regulation</keyword>
<dbReference type="InterPro" id="IPR013325">
    <property type="entry name" value="RNA_pol_sigma_r2"/>
</dbReference>
<dbReference type="PANTHER" id="PTHR43133:SF62">
    <property type="entry name" value="RNA POLYMERASE SIGMA FACTOR SIGZ"/>
    <property type="match status" value="1"/>
</dbReference>
<dbReference type="EMBL" id="QJQB01000628">
    <property type="protein sequence ID" value="PYA54534.1"/>
    <property type="molecule type" value="Genomic_DNA"/>
</dbReference>
<dbReference type="InterPro" id="IPR039425">
    <property type="entry name" value="RNA_pol_sigma-70-like"/>
</dbReference>
<dbReference type="PANTHER" id="PTHR43133">
    <property type="entry name" value="RNA POLYMERASE ECF-TYPE SIGMA FACTO"/>
    <property type="match status" value="1"/>
</dbReference>
<sequence length="182" mass="20995">MDHSLKENQIMCLKAIANGDRRAFERLYSSTSSCLFAIALRMLRNRQWAEEVMVDGFLTVWQRAGDYDPAKSSPMTWLTHIIRNRCIDGLRSRQGRHAELEEEYSDQIPQSENENLDDEGEQAKKLNDCLKHLTSEQRQSIVLAYYQGMSHADIADWLQQPLGTVKSWVRRALAHLKDCLGL</sequence>
<evidence type="ECO:0000313" key="12">
    <source>
        <dbReference type="Proteomes" id="UP000247823"/>
    </source>
</evidence>
<dbReference type="InterPro" id="IPR014284">
    <property type="entry name" value="RNA_pol_sigma-70_dom"/>
</dbReference>
<dbReference type="GO" id="GO:0016987">
    <property type="term" value="F:sigma factor activity"/>
    <property type="evidence" value="ECO:0007669"/>
    <property type="project" value="UniProtKB-KW"/>
</dbReference>
<dbReference type="Gene3D" id="1.10.1740.10">
    <property type="match status" value="1"/>
</dbReference>
<reference evidence="9" key="6">
    <citation type="submission" date="2018-06" db="EMBL/GenBank/DDBJ databases">
        <authorList>
            <person name="Martins R.C."/>
            <person name="Perdigao-Neto L.V."/>
            <person name="Costa S.F."/>
            <person name="Levin A.S.S."/>
        </authorList>
    </citation>
    <scope>NUCLEOTIDE SEQUENCE</scope>
    <source>
        <strain evidence="9">1283</strain>
    </source>
</reference>
<dbReference type="GO" id="GO:0006352">
    <property type="term" value="P:DNA-templated transcription initiation"/>
    <property type="evidence" value="ECO:0007669"/>
    <property type="project" value="InterPro"/>
</dbReference>
<dbReference type="NCBIfam" id="TIGR02937">
    <property type="entry name" value="sigma70-ECF"/>
    <property type="match status" value="1"/>
</dbReference>
<gene>
    <name evidence="8" type="ORF">AN695_0217790</name>
    <name evidence="7" type="ORF">DKC05_26750</name>
    <name evidence="9" type="ORF">DMW51_27940</name>
</gene>
<dbReference type="RefSeq" id="WP_038877201.1">
    <property type="nucleotide sequence ID" value="NZ_CABMHU010000127.1"/>
</dbReference>
<dbReference type="Proteomes" id="UP000050489">
    <property type="component" value="Unassembled WGS sequence"/>
</dbReference>
<evidence type="ECO:0000259" key="6">
    <source>
        <dbReference type="Pfam" id="PF08281"/>
    </source>
</evidence>
<dbReference type="InterPro" id="IPR013324">
    <property type="entry name" value="RNA_pol_sigma_r3/r4-like"/>
</dbReference>
<comment type="similarity">
    <text evidence="1">Belongs to the sigma-70 factor family. ECF subfamily.</text>
</comment>
<evidence type="ECO:0000259" key="5">
    <source>
        <dbReference type="Pfam" id="PF04542"/>
    </source>
</evidence>
<dbReference type="Proteomes" id="UP000245399">
    <property type="component" value="Chromosome"/>
</dbReference>
<dbReference type="AlphaFoldDB" id="A0A0G3SUY5"/>
<reference evidence="9 12" key="4">
    <citation type="submission" date="2018-06" db="EMBL/GenBank/DDBJ databases">
        <title>Serratia marcescens genome sequencing and assembly.</title>
        <authorList>
            <person name="Martins R.C.R."/>
            <person name="Perdigao-Neto L.V."/>
            <person name="Costa S.F."/>
            <person name="Levin A.S.S."/>
        </authorList>
    </citation>
    <scope>NUCLEOTIDE SEQUENCE [LARGE SCALE GENOMIC DNA]</scope>
    <source>
        <strain evidence="9 12">1283</strain>
    </source>
</reference>
<name>A0A0G3SUY5_SERMA</name>
<dbReference type="EMBL" id="CP029449">
    <property type="protein sequence ID" value="AWL70991.1"/>
    <property type="molecule type" value="Genomic_DNA"/>
</dbReference>
<evidence type="ECO:0000256" key="2">
    <source>
        <dbReference type="ARBA" id="ARBA00023015"/>
    </source>
</evidence>
<dbReference type="Proteomes" id="UP000247823">
    <property type="component" value="Unassembled WGS sequence"/>
</dbReference>
<evidence type="ECO:0000256" key="4">
    <source>
        <dbReference type="ARBA" id="ARBA00023163"/>
    </source>
</evidence>
<dbReference type="InterPro" id="IPR036388">
    <property type="entry name" value="WH-like_DNA-bd_sf"/>
</dbReference>
<organism evidence="8 10">
    <name type="scientific">Serratia marcescens</name>
    <dbReference type="NCBI Taxonomy" id="615"/>
    <lineage>
        <taxon>Bacteria</taxon>
        <taxon>Pseudomonadati</taxon>
        <taxon>Pseudomonadota</taxon>
        <taxon>Gammaproteobacteria</taxon>
        <taxon>Enterobacterales</taxon>
        <taxon>Yersiniaceae</taxon>
        <taxon>Serratia</taxon>
    </lineage>
</organism>
<feature type="domain" description="RNA polymerase sigma-70 region 2" evidence="5">
    <location>
        <begin position="28"/>
        <end position="94"/>
    </location>
</feature>
<feature type="domain" description="RNA polymerase sigma factor 70 region 4 type 2" evidence="6">
    <location>
        <begin position="125"/>
        <end position="176"/>
    </location>
</feature>